<dbReference type="InParanoid" id="G3TSP5"/>
<evidence type="ECO:0000256" key="3">
    <source>
        <dbReference type="ARBA" id="ARBA00022606"/>
    </source>
</evidence>
<feature type="transmembrane region" description="Helical" evidence="12">
    <location>
        <begin position="27"/>
        <end position="48"/>
    </location>
</feature>
<keyword evidence="15" id="KW-1185">Reference proteome</keyword>
<dbReference type="Ensembl" id="ENSLAFT00000008202.3">
    <property type="protein sequence ID" value="ENSLAFP00000018603.1"/>
    <property type="gene ID" value="ENSLAFG00000008204.3"/>
</dbReference>
<dbReference type="InterPro" id="IPR017452">
    <property type="entry name" value="GPCR_Rhodpsn_7TM"/>
</dbReference>
<name>G3TSP5_LOXAF</name>
<keyword evidence="5 12" id="KW-0552">Olfaction</keyword>
<feature type="transmembrane region" description="Helical" evidence="12">
    <location>
        <begin position="60"/>
        <end position="78"/>
    </location>
</feature>
<keyword evidence="6 12" id="KW-1133">Transmembrane helix</keyword>
<feature type="transmembrane region" description="Helical" evidence="12">
    <location>
        <begin position="236"/>
        <end position="259"/>
    </location>
</feature>
<keyword evidence="7 11" id="KW-0297">G-protein coupled receptor</keyword>
<keyword evidence="8 12" id="KW-0472">Membrane</keyword>
<keyword evidence="9 11" id="KW-0675">Receptor</keyword>
<dbReference type="CDD" id="cd15405">
    <property type="entry name" value="7tmA_OR8B-like"/>
    <property type="match status" value="1"/>
</dbReference>
<evidence type="ECO:0000256" key="10">
    <source>
        <dbReference type="ARBA" id="ARBA00023224"/>
    </source>
</evidence>
<evidence type="ECO:0000256" key="11">
    <source>
        <dbReference type="RuleBase" id="RU000688"/>
    </source>
</evidence>
<evidence type="ECO:0000313" key="14">
    <source>
        <dbReference type="Ensembl" id="ENSLAFP00000018603.1"/>
    </source>
</evidence>
<evidence type="ECO:0000313" key="15">
    <source>
        <dbReference type="Proteomes" id="UP000007646"/>
    </source>
</evidence>
<dbReference type="Pfam" id="PF13853">
    <property type="entry name" value="7tm_4"/>
    <property type="match status" value="1"/>
</dbReference>
<dbReference type="HOGENOM" id="CLU_012526_1_0_1"/>
<evidence type="ECO:0000256" key="8">
    <source>
        <dbReference type="ARBA" id="ARBA00023136"/>
    </source>
</evidence>
<reference evidence="14 15" key="1">
    <citation type="submission" date="2009-06" db="EMBL/GenBank/DDBJ databases">
        <title>The Genome Sequence of Loxodonta africana (African elephant).</title>
        <authorList>
            <person name="Di Palma F."/>
            <person name="Heiman D."/>
            <person name="Young S."/>
            <person name="Johnson J."/>
            <person name="Lander E.S."/>
            <person name="Lindblad-Toh K."/>
        </authorList>
    </citation>
    <scope>NUCLEOTIDE SEQUENCE [LARGE SCALE GENOMIC DNA]</scope>
    <source>
        <strain evidence="14 15">Isolate ISIS603380</strain>
    </source>
</reference>
<dbReference type="PROSITE" id="PS00237">
    <property type="entry name" value="G_PROTEIN_RECEP_F1_1"/>
    <property type="match status" value="1"/>
</dbReference>
<evidence type="ECO:0000256" key="9">
    <source>
        <dbReference type="ARBA" id="ARBA00023170"/>
    </source>
</evidence>
<sequence>MASGNDSLVTEFILLGLTQEPELQVPLFFLFLGIFVTTVVGNIGLLVVIGLNPPLHTPMYYFLFNLSLTDLCYASVIMPKMLISFIKKNNISYSECMAQLYFFAFFVISECCVLTSMAYDRYVAICKPLLYKVIMSPQVCLMLMMGTYAMGFVGAMAHTGCMLRLTFCNGNIINHFMCDIPPLLHLSCTSTYINELVAFIVVGISVIVPSLTVFISYSLILSNIFHIRPTEGRSKAFSICSSHIIAVSIFFGSSAFMYLKPFPARSLDQEKICTVFYTIVAPVMNPFIYSLRNKDVHVALSKTLKRKVF</sequence>
<feature type="transmembrane region" description="Helical" evidence="12">
    <location>
        <begin position="139"/>
        <end position="157"/>
    </location>
</feature>
<dbReference type="FunFam" id="1.20.1070.10:FF:000004">
    <property type="entry name" value="Olfactory receptor"/>
    <property type="match status" value="1"/>
</dbReference>
<reference evidence="14" key="2">
    <citation type="submission" date="2025-08" db="UniProtKB">
        <authorList>
            <consortium name="Ensembl"/>
        </authorList>
    </citation>
    <scope>IDENTIFICATION</scope>
    <source>
        <strain evidence="14">Isolate ISIS603380</strain>
    </source>
</reference>
<evidence type="ECO:0000256" key="1">
    <source>
        <dbReference type="ARBA" id="ARBA00004651"/>
    </source>
</evidence>
<keyword evidence="4 11" id="KW-0812">Transmembrane</keyword>
<dbReference type="STRING" id="9785.ENSLAFP00000018603"/>
<comment type="subcellular location">
    <subcellularLocation>
        <location evidence="1 12">Cell membrane</location>
        <topology evidence="1 12">Multi-pass membrane protein</topology>
    </subcellularLocation>
</comment>
<dbReference type="GeneTree" id="ENSGT01010000222320"/>
<feature type="transmembrane region" description="Helical" evidence="12">
    <location>
        <begin position="98"/>
        <end position="119"/>
    </location>
</feature>
<proteinExistence type="inferred from homology"/>
<dbReference type="GO" id="GO:0004984">
    <property type="term" value="F:olfactory receptor activity"/>
    <property type="evidence" value="ECO:0007669"/>
    <property type="project" value="InterPro"/>
</dbReference>
<keyword evidence="2 12" id="KW-1003">Cell membrane</keyword>
<dbReference type="InterPro" id="IPR000725">
    <property type="entry name" value="Olfact_rcpt"/>
</dbReference>
<dbReference type="OMA" id="MANTACM"/>
<dbReference type="Gene3D" id="1.20.1070.10">
    <property type="entry name" value="Rhodopsin 7-helix transmembrane proteins"/>
    <property type="match status" value="1"/>
</dbReference>
<dbReference type="PANTHER" id="PTHR48018">
    <property type="entry name" value="OLFACTORY RECEPTOR"/>
    <property type="match status" value="1"/>
</dbReference>
<dbReference type="AlphaFoldDB" id="G3TSP5"/>
<evidence type="ECO:0000256" key="6">
    <source>
        <dbReference type="ARBA" id="ARBA00022989"/>
    </source>
</evidence>
<evidence type="ECO:0000259" key="13">
    <source>
        <dbReference type="PROSITE" id="PS50262"/>
    </source>
</evidence>
<feature type="domain" description="G-protein coupled receptors family 1 profile" evidence="13">
    <location>
        <begin position="41"/>
        <end position="289"/>
    </location>
</feature>
<keyword evidence="3 12" id="KW-0716">Sensory transduction</keyword>
<keyword evidence="10 11" id="KW-0807">Transducer</keyword>
<dbReference type="PROSITE" id="PS50262">
    <property type="entry name" value="G_PROTEIN_RECEP_F1_2"/>
    <property type="match status" value="1"/>
</dbReference>
<dbReference type="GO" id="GO:0005886">
    <property type="term" value="C:plasma membrane"/>
    <property type="evidence" value="ECO:0007669"/>
    <property type="project" value="UniProtKB-SubCell"/>
</dbReference>
<accession>G3TSP5</accession>
<evidence type="ECO:0000256" key="4">
    <source>
        <dbReference type="ARBA" id="ARBA00022692"/>
    </source>
</evidence>
<dbReference type="PRINTS" id="PR00245">
    <property type="entry name" value="OLFACTORYR"/>
</dbReference>
<comment type="similarity">
    <text evidence="11">Belongs to the G-protein coupled receptor 1 family.</text>
</comment>
<reference evidence="14" key="3">
    <citation type="submission" date="2025-09" db="UniProtKB">
        <authorList>
            <consortium name="Ensembl"/>
        </authorList>
    </citation>
    <scope>IDENTIFICATION</scope>
    <source>
        <strain evidence="14">Isolate ISIS603380</strain>
    </source>
</reference>
<organism evidence="14 15">
    <name type="scientific">Loxodonta africana</name>
    <name type="common">African elephant</name>
    <dbReference type="NCBI Taxonomy" id="9785"/>
    <lineage>
        <taxon>Eukaryota</taxon>
        <taxon>Metazoa</taxon>
        <taxon>Chordata</taxon>
        <taxon>Craniata</taxon>
        <taxon>Vertebrata</taxon>
        <taxon>Euteleostomi</taxon>
        <taxon>Mammalia</taxon>
        <taxon>Eutheria</taxon>
        <taxon>Afrotheria</taxon>
        <taxon>Proboscidea</taxon>
        <taxon>Elephantidae</taxon>
        <taxon>Loxodonta</taxon>
    </lineage>
</organism>
<dbReference type="InterPro" id="IPR000276">
    <property type="entry name" value="GPCR_Rhodpsn"/>
</dbReference>
<dbReference type="GO" id="GO:0004930">
    <property type="term" value="F:G protein-coupled receptor activity"/>
    <property type="evidence" value="ECO:0007669"/>
    <property type="project" value="UniProtKB-KW"/>
</dbReference>
<dbReference type="Proteomes" id="UP000007646">
    <property type="component" value="Unassembled WGS sequence"/>
</dbReference>
<evidence type="ECO:0000256" key="7">
    <source>
        <dbReference type="ARBA" id="ARBA00023040"/>
    </source>
</evidence>
<protein>
    <recommendedName>
        <fullName evidence="12">Olfactory receptor</fullName>
    </recommendedName>
</protein>
<dbReference type="SUPFAM" id="SSF81321">
    <property type="entry name" value="Family A G protein-coupled receptor-like"/>
    <property type="match status" value="1"/>
</dbReference>
<evidence type="ECO:0000256" key="2">
    <source>
        <dbReference type="ARBA" id="ARBA00022475"/>
    </source>
</evidence>
<dbReference type="eggNOG" id="ENOG502T9M1">
    <property type="taxonomic scope" value="Eukaryota"/>
</dbReference>
<evidence type="ECO:0000256" key="12">
    <source>
        <dbReference type="RuleBase" id="RU363047"/>
    </source>
</evidence>
<evidence type="ECO:0000256" key="5">
    <source>
        <dbReference type="ARBA" id="ARBA00022725"/>
    </source>
</evidence>
<feature type="transmembrane region" description="Helical" evidence="12">
    <location>
        <begin position="196"/>
        <end position="224"/>
    </location>
</feature>
<dbReference type="PRINTS" id="PR00237">
    <property type="entry name" value="GPCRRHODOPSN"/>
</dbReference>